<evidence type="ECO:0000313" key="1">
    <source>
        <dbReference type="EMBL" id="GBM02727.1"/>
    </source>
</evidence>
<dbReference type="AlphaFoldDB" id="A0A4Y2CG54"/>
<organism evidence="1 2">
    <name type="scientific">Araneus ventricosus</name>
    <name type="common">Orbweaver spider</name>
    <name type="synonym">Epeira ventricosa</name>
    <dbReference type="NCBI Taxonomy" id="182803"/>
    <lineage>
        <taxon>Eukaryota</taxon>
        <taxon>Metazoa</taxon>
        <taxon>Ecdysozoa</taxon>
        <taxon>Arthropoda</taxon>
        <taxon>Chelicerata</taxon>
        <taxon>Arachnida</taxon>
        <taxon>Araneae</taxon>
        <taxon>Araneomorphae</taxon>
        <taxon>Entelegynae</taxon>
        <taxon>Araneoidea</taxon>
        <taxon>Araneidae</taxon>
        <taxon>Araneus</taxon>
    </lineage>
</organism>
<dbReference type="EMBL" id="BGPR01000183">
    <property type="protein sequence ID" value="GBM02727.1"/>
    <property type="molecule type" value="Genomic_DNA"/>
</dbReference>
<proteinExistence type="predicted"/>
<accession>A0A4Y2CG54</accession>
<protein>
    <submittedName>
        <fullName evidence="1">Uncharacterized protein</fullName>
    </submittedName>
</protein>
<reference evidence="1 2" key="1">
    <citation type="journal article" date="2019" name="Sci. Rep.">
        <title>Orb-weaving spider Araneus ventricosus genome elucidates the spidroin gene catalogue.</title>
        <authorList>
            <person name="Kono N."/>
            <person name="Nakamura H."/>
            <person name="Ohtoshi R."/>
            <person name="Moran D.A.P."/>
            <person name="Shinohara A."/>
            <person name="Yoshida Y."/>
            <person name="Fujiwara M."/>
            <person name="Mori M."/>
            <person name="Tomita M."/>
            <person name="Arakawa K."/>
        </authorList>
    </citation>
    <scope>NUCLEOTIDE SEQUENCE [LARGE SCALE GENOMIC DNA]</scope>
</reference>
<gene>
    <name evidence="1" type="ORF">AVEN_40803_1</name>
</gene>
<sequence>MSAINGPRVIFRPTIVKWCKKFGEGRTNLADAERLVRAIMSTTTDLVHLLNGMIIKNHKLTVTTDRFYVFDKMKEHLEGRQFANDDQVKTALKTRQD</sequence>
<name>A0A4Y2CG54_ARAVE</name>
<dbReference type="Proteomes" id="UP000499080">
    <property type="component" value="Unassembled WGS sequence"/>
</dbReference>
<keyword evidence="2" id="KW-1185">Reference proteome</keyword>
<comment type="caution">
    <text evidence="1">The sequence shown here is derived from an EMBL/GenBank/DDBJ whole genome shotgun (WGS) entry which is preliminary data.</text>
</comment>
<evidence type="ECO:0000313" key="2">
    <source>
        <dbReference type="Proteomes" id="UP000499080"/>
    </source>
</evidence>